<dbReference type="STRING" id="1168221.R7YJH4"/>
<dbReference type="PANTHER" id="PTHR12748">
    <property type="entry name" value="ORIGIN RECOGNITION COMPLEX SUBUNIT 3"/>
    <property type="match status" value="1"/>
</dbReference>
<reference evidence="9" key="1">
    <citation type="submission" date="2012-06" db="EMBL/GenBank/DDBJ databases">
        <title>The genome sequence of Coniosporium apollinis CBS 100218.</title>
        <authorList>
            <consortium name="The Broad Institute Genome Sequencing Platform"/>
            <person name="Cuomo C."/>
            <person name="Gorbushina A."/>
            <person name="Noack S."/>
            <person name="Walker B."/>
            <person name="Young S.K."/>
            <person name="Zeng Q."/>
            <person name="Gargeya S."/>
            <person name="Fitzgerald M."/>
            <person name="Haas B."/>
            <person name="Abouelleil A."/>
            <person name="Alvarado L."/>
            <person name="Arachchi H.M."/>
            <person name="Berlin A.M."/>
            <person name="Chapman S.B."/>
            <person name="Goldberg J."/>
            <person name="Griggs A."/>
            <person name="Gujja S."/>
            <person name="Hansen M."/>
            <person name="Howarth C."/>
            <person name="Imamovic A."/>
            <person name="Larimer J."/>
            <person name="McCowan C."/>
            <person name="Montmayeur A."/>
            <person name="Murphy C."/>
            <person name="Neiman D."/>
            <person name="Pearson M."/>
            <person name="Priest M."/>
            <person name="Roberts A."/>
            <person name="Saif S."/>
            <person name="Shea T."/>
            <person name="Sisk P."/>
            <person name="Sykes S."/>
            <person name="Wortman J."/>
            <person name="Nusbaum C."/>
            <person name="Birren B."/>
        </authorList>
    </citation>
    <scope>NUCLEOTIDE SEQUENCE [LARGE SCALE GENOMIC DNA]</scope>
    <source>
        <strain evidence="9">CBS 100218</strain>
    </source>
</reference>
<dbReference type="Pfam" id="PF07034">
    <property type="entry name" value="ORC3_N"/>
    <property type="match status" value="1"/>
</dbReference>
<keyword evidence="3" id="KW-0235">DNA replication</keyword>
<dbReference type="GeneID" id="19898575"/>
<evidence type="ECO:0000313" key="9">
    <source>
        <dbReference type="Proteomes" id="UP000016924"/>
    </source>
</evidence>
<comment type="subcellular location">
    <subcellularLocation>
        <location evidence="1">Nucleus</location>
    </subcellularLocation>
</comment>
<dbReference type="InterPro" id="IPR040855">
    <property type="entry name" value="ORC_WH_C"/>
</dbReference>
<evidence type="ECO:0000313" key="8">
    <source>
        <dbReference type="EMBL" id="EON62045.1"/>
    </source>
</evidence>
<dbReference type="AlphaFoldDB" id="R7YJH4"/>
<dbReference type="GO" id="GO:0031261">
    <property type="term" value="C:DNA replication preinitiation complex"/>
    <property type="evidence" value="ECO:0007669"/>
    <property type="project" value="TreeGrafter"/>
</dbReference>
<feature type="domain" description="Origin recognition complex subunit 3 winged helix C-terminal" evidence="7">
    <location>
        <begin position="557"/>
        <end position="630"/>
    </location>
</feature>
<gene>
    <name evidence="8" type="ORF">W97_01264</name>
</gene>
<dbReference type="GO" id="GO:0005664">
    <property type="term" value="C:nuclear origin of replication recognition complex"/>
    <property type="evidence" value="ECO:0007669"/>
    <property type="project" value="InterPro"/>
</dbReference>
<dbReference type="OrthoDB" id="10265211at2759"/>
<keyword evidence="5" id="KW-0539">Nucleus</keyword>
<keyword evidence="4" id="KW-0238">DNA-binding</keyword>
<organism evidence="8 9">
    <name type="scientific">Coniosporium apollinis (strain CBS 100218)</name>
    <name type="common">Rock-inhabiting black yeast</name>
    <dbReference type="NCBI Taxonomy" id="1168221"/>
    <lineage>
        <taxon>Eukaryota</taxon>
        <taxon>Fungi</taxon>
        <taxon>Dikarya</taxon>
        <taxon>Ascomycota</taxon>
        <taxon>Pezizomycotina</taxon>
        <taxon>Dothideomycetes</taxon>
        <taxon>Dothideomycetes incertae sedis</taxon>
        <taxon>Coniosporium</taxon>
    </lineage>
</organism>
<dbReference type="EMBL" id="JH767557">
    <property type="protein sequence ID" value="EON62045.1"/>
    <property type="molecule type" value="Genomic_DNA"/>
</dbReference>
<dbReference type="OMA" id="YCLMEHY"/>
<dbReference type="GO" id="GO:0006270">
    <property type="term" value="P:DNA replication initiation"/>
    <property type="evidence" value="ECO:0007669"/>
    <property type="project" value="TreeGrafter"/>
</dbReference>
<evidence type="ECO:0000256" key="5">
    <source>
        <dbReference type="ARBA" id="ARBA00023242"/>
    </source>
</evidence>
<keyword evidence="9" id="KW-1185">Reference proteome</keyword>
<accession>R7YJH4</accession>
<dbReference type="InterPro" id="IPR045667">
    <property type="entry name" value="ORC3_N"/>
</dbReference>
<feature type="domain" description="Origin recognition complex subunit 3 N-terminal" evidence="6">
    <location>
        <begin position="20"/>
        <end position="310"/>
    </location>
</feature>
<evidence type="ECO:0000256" key="3">
    <source>
        <dbReference type="ARBA" id="ARBA00022705"/>
    </source>
</evidence>
<evidence type="ECO:0000259" key="6">
    <source>
        <dbReference type="Pfam" id="PF07034"/>
    </source>
</evidence>
<evidence type="ECO:0000256" key="4">
    <source>
        <dbReference type="ARBA" id="ARBA00023125"/>
    </source>
</evidence>
<protein>
    <submittedName>
        <fullName evidence="8">Uncharacterized protein</fullName>
    </submittedName>
</protein>
<dbReference type="Pfam" id="PF18137">
    <property type="entry name" value="WHD_ORC"/>
    <property type="match status" value="1"/>
</dbReference>
<dbReference type="Proteomes" id="UP000016924">
    <property type="component" value="Unassembled WGS sequence"/>
</dbReference>
<dbReference type="GO" id="GO:0005656">
    <property type="term" value="C:nuclear pre-replicative complex"/>
    <property type="evidence" value="ECO:0007669"/>
    <property type="project" value="TreeGrafter"/>
</dbReference>
<proteinExistence type="inferred from homology"/>
<sequence length="668" mass="74629">MEHQKCYLFKPQGGRPAKRRRLNNSDLPSSWPLREATYNELWATQEKRIKDVLSEVNRTTTGEITSFVSASATESRTSAYKIPTGLVVAGPSIASHRTLFEHLGREIVAQTRSAFVLLTSAECPNLKTLLKNLIKNATARSTEEDEDDEVAGNASQKGPKLLTYDLQLLYLWFRIQDLDQLVVAFQDSEAFDGSLLGEAIELLRFWSDRTPFVLLFGIATTVETFENKLPRAAKRCIEGQKFDVTQADEILERVLHAAIDGDDVPLRLGPALSTQLLDRQKDHVQSVDAFVEGLKYAYMSHFYANPLSLLLRKDLKFEQMSGDDFEAVRNLGSFRELAERLLDNGEAALVRSLLDSDAALFNYTRGQLDEGQLKVSSMVGALETLNVLRGCFPKMPVIPLSSLYVRAVSGELNGSPAVRELLISVKKASSDIFIQILDSLLAWTPEDAQSIVCSLRERLAALMESNEDCSTPLRSEHDLRNETLRTTVVAQKVELSKQKSALSKRDAAYSKLVDECHSRLEAYFAEMFINPQEIFLHEIFLYDLKSPHKDAFTPRPRYAVERALSAPQDYLGCDCCRPAAGNDGTESTLSSTQPATTIMYQLYLESGSLINVSDLWSAFQAIMGDDDDEQGLTMALFQRALAELRCLGLIKSSRKKTDHVAKLAWKGL</sequence>
<dbReference type="eggNOG" id="KOG2538">
    <property type="taxonomic scope" value="Eukaryota"/>
</dbReference>
<dbReference type="InterPro" id="IPR020795">
    <property type="entry name" value="ORC3"/>
</dbReference>
<evidence type="ECO:0000256" key="2">
    <source>
        <dbReference type="ARBA" id="ARBA00010977"/>
    </source>
</evidence>
<name>R7YJH4_CONA1</name>
<dbReference type="CDD" id="cd20704">
    <property type="entry name" value="Orc3"/>
    <property type="match status" value="1"/>
</dbReference>
<dbReference type="RefSeq" id="XP_007777362.1">
    <property type="nucleotide sequence ID" value="XM_007779172.1"/>
</dbReference>
<dbReference type="HOGENOM" id="CLU_015257_1_0_1"/>
<dbReference type="PANTHER" id="PTHR12748:SF0">
    <property type="entry name" value="ORIGIN RECOGNITION COMPLEX SUBUNIT 3"/>
    <property type="match status" value="1"/>
</dbReference>
<evidence type="ECO:0000256" key="1">
    <source>
        <dbReference type="ARBA" id="ARBA00004123"/>
    </source>
</evidence>
<comment type="similarity">
    <text evidence="2">Belongs to the ORC3 family.</text>
</comment>
<evidence type="ECO:0000259" key="7">
    <source>
        <dbReference type="Pfam" id="PF18137"/>
    </source>
</evidence>
<dbReference type="GO" id="GO:0003688">
    <property type="term" value="F:DNA replication origin binding"/>
    <property type="evidence" value="ECO:0007669"/>
    <property type="project" value="TreeGrafter"/>
</dbReference>